<proteinExistence type="predicted"/>
<protein>
    <submittedName>
        <fullName evidence="1">SUKH-3 domain-containing protein</fullName>
    </submittedName>
</protein>
<dbReference type="InterPro" id="IPR025850">
    <property type="entry name" value="SUKH-3"/>
</dbReference>
<reference evidence="1 2" key="1">
    <citation type="submission" date="2022-05" db="EMBL/GenBank/DDBJ databases">
        <title>Genome Resource of Streptomyces lavenduligriseus GA1-1, a Strain with Broad-Spectrum Antifungal Activity against Phytopathogenic Fungi.</title>
        <authorList>
            <person name="Qi D."/>
        </authorList>
    </citation>
    <scope>NUCLEOTIDE SEQUENCE [LARGE SCALE GENOMIC DNA]</scope>
    <source>
        <strain evidence="1 2">GA1-1</strain>
    </source>
</reference>
<name>A0ABT0NQ23_9ACTN</name>
<sequence>MTSSPPPKWLAQELADGLGNKVFPVAHDTFDGGTVLMDEIGRFFYLHHSGEYFLGCDKHSALMSYSRGYPLEYAENHYA</sequence>
<accession>A0ABT0NQ23</accession>
<evidence type="ECO:0000313" key="1">
    <source>
        <dbReference type="EMBL" id="MCL3993251.1"/>
    </source>
</evidence>
<dbReference type="Proteomes" id="UP001202052">
    <property type="component" value="Unassembled WGS sequence"/>
</dbReference>
<organism evidence="1 2">
    <name type="scientific">Streptomyces lavenduligriseus</name>
    <dbReference type="NCBI Taxonomy" id="67315"/>
    <lineage>
        <taxon>Bacteria</taxon>
        <taxon>Bacillati</taxon>
        <taxon>Actinomycetota</taxon>
        <taxon>Actinomycetes</taxon>
        <taxon>Kitasatosporales</taxon>
        <taxon>Streptomycetaceae</taxon>
        <taxon>Streptomyces</taxon>
    </lineage>
</organism>
<dbReference type="EMBL" id="JAMCCK010000010">
    <property type="protein sequence ID" value="MCL3993251.1"/>
    <property type="molecule type" value="Genomic_DNA"/>
</dbReference>
<evidence type="ECO:0000313" key="2">
    <source>
        <dbReference type="Proteomes" id="UP001202052"/>
    </source>
</evidence>
<gene>
    <name evidence="1" type="ORF">M4438_06895</name>
</gene>
<dbReference type="Pfam" id="PF14433">
    <property type="entry name" value="SUKH-3"/>
    <property type="match status" value="1"/>
</dbReference>
<comment type="caution">
    <text evidence="1">The sequence shown here is derived from an EMBL/GenBank/DDBJ whole genome shotgun (WGS) entry which is preliminary data.</text>
</comment>
<keyword evidence="2" id="KW-1185">Reference proteome</keyword>